<sequence>MNAPRALNTLDPRPVALLCLVFGILTWQTDALGAACHLALFLGLILCAPRLGGSRGGQNPAGPPLLRAGLVFVGMWTAVKFVMLLWEAGWKYQPAHLTDAGLLGLRLCALLAIGVALTALTSPLALCRAAAWTLRPLLKRRAWEPALALALMLHFVPLIWGTAGRIRLAMRCRQLPLSRRRQTLLFLQTLLRALATGAWTQTLAIAARDLDRDDAWRWRSHTAGHAVPPRAVWLACLTLMAAGLWLALR</sequence>
<dbReference type="eggNOG" id="ENOG50349GI">
    <property type="taxonomic scope" value="Bacteria"/>
</dbReference>
<dbReference type="OrthoDB" id="5454376at2"/>
<evidence type="ECO:0000256" key="1">
    <source>
        <dbReference type="SAM" id="Phobius"/>
    </source>
</evidence>
<organism evidence="2 3">
    <name type="scientific">Megalodesulfovibrio gigas (strain ATCC 19364 / DSM 1382 / NCIMB 9332 / VKM B-1759)</name>
    <name type="common">Desulfovibrio gigas</name>
    <dbReference type="NCBI Taxonomy" id="1121448"/>
    <lineage>
        <taxon>Bacteria</taxon>
        <taxon>Pseudomonadati</taxon>
        <taxon>Thermodesulfobacteriota</taxon>
        <taxon>Desulfovibrionia</taxon>
        <taxon>Desulfovibrionales</taxon>
        <taxon>Desulfovibrionaceae</taxon>
        <taxon>Megalodesulfovibrio</taxon>
    </lineage>
</organism>
<dbReference type="EMBL" id="CP006585">
    <property type="protein sequence ID" value="AGW13330.1"/>
    <property type="molecule type" value="Genomic_DNA"/>
</dbReference>
<keyword evidence="3" id="KW-1185">Reference proteome</keyword>
<feature type="transmembrane region" description="Helical" evidence="1">
    <location>
        <begin position="227"/>
        <end position="248"/>
    </location>
</feature>
<dbReference type="STRING" id="1121448.DGI_1486"/>
<dbReference type="Proteomes" id="UP000016587">
    <property type="component" value="Chromosome"/>
</dbReference>
<evidence type="ECO:0000313" key="3">
    <source>
        <dbReference type="Proteomes" id="UP000016587"/>
    </source>
</evidence>
<dbReference type="RefSeq" id="WP_021760137.1">
    <property type="nucleotide sequence ID" value="NC_022444.1"/>
</dbReference>
<gene>
    <name evidence="2" type="ORF">DGI_1486</name>
</gene>
<feature type="transmembrane region" description="Helical" evidence="1">
    <location>
        <begin position="184"/>
        <end position="207"/>
    </location>
</feature>
<name>T2G9R0_MEGG1</name>
<dbReference type="HOGENOM" id="CLU_097089_0_0_7"/>
<protein>
    <submittedName>
        <fullName evidence="2">Putative ABC-type transporter, integral membrane subunit</fullName>
    </submittedName>
</protein>
<dbReference type="KEGG" id="dgg:DGI_1486"/>
<proteinExistence type="predicted"/>
<keyword evidence="1" id="KW-0812">Transmembrane</keyword>
<evidence type="ECO:0000313" key="2">
    <source>
        <dbReference type="EMBL" id="AGW13330.1"/>
    </source>
</evidence>
<feature type="transmembrane region" description="Helical" evidence="1">
    <location>
        <begin position="65"/>
        <end position="86"/>
    </location>
</feature>
<feature type="transmembrane region" description="Helical" evidence="1">
    <location>
        <begin position="146"/>
        <end position="163"/>
    </location>
</feature>
<dbReference type="AlphaFoldDB" id="T2G9R0"/>
<reference evidence="3" key="2">
    <citation type="submission" date="2013-07" db="EMBL/GenBank/DDBJ databases">
        <authorList>
            <person name="Morais-Silva F.O."/>
            <person name="Rezende A.M."/>
            <person name="Pimentel C."/>
            <person name="Resende D.M."/>
            <person name="Santos C.I."/>
            <person name="Clemente C."/>
            <person name="de Oliveira L.M."/>
            <person name="da Silva S.M."/>
            <person name="Costa D.A."/>
            <person name="Varela-Raposo A."/>
            <person name="Horacio E.C.A."/>
            <person name="Matos M."/>
            <person name="Flores O."/>
            <person name="Ruiz J.C."/>
            <person name="Rodrigues-Pousada C."/>
        </authorList>
    </citation>
    <scope>NUCLEOTIDE SEQUENCE [LARGE SCALE GENOMIC DNA]</scope>
    <source>
        <strain evidence="3">ATCC 19364 / DSM 1382 / NCIMB 9332 / VKM B-1759</strain>
    </source>
</reference>
<feature type="transmembrane region" description="Helical" evidence="1">
    <location>
        <begin position="15"/>
        <end position="45"/>
    </location>
</feature>
<reference evidence="2 3" key="1">
    <citation type="journal article" date="2013" name="J. Bacteriol.">
        <title>Roles of HynAB and Ech, the only two hydrogenases found in the model sulfate reducer Desulfovibrio gigas.</title>
        <authorList>
            <person name="Morais-Silva F.O."/>
            <person name="Santos C.I."/>
            <person name="Rodrigues R."/>
            <person name="Pereira I.A."/>
            <person name="Rodrigues-Pousada C."/>
        </authorList>
    </citation>
    <scope>NUCLEOTIDE SEQUENCE [LARGE SCALE GENOMIC DNA]</scope>
    <source>
        <strain evidence="3">ATCC 19364 / DSM 1382 / NCIMB 9332 / VKM B-1759</strain>
    </source>
</reference>
<accession>T2G9R0</accession>
<keyword evidence="1" id="KW-1133">Transmembrane helix</keyword>
<dbReference type="PATRIC" id="fig|1121448.10.peg.1484"/>
<feature type="transmembrane region" description="Helical" evidence="1">
    <location>
        <begin position="107"/>
        <end position="126"/>
    </location>
</feature>
<keyword evidence="1" id="KW-0472">Membrane</keyword>